<name>A0A2K1X358_POPTR</name>
<gene>
    <name evidence="2" type="ORF">POPTR_017G043800</name>
</gene>
<dbReference type="STRING" id="3694.A0A2K1X358"/>
<protein>
    <submittedName>
        <fullName evidence="2">Uncharacterized protein</fullName>
    </submittedName>
</protein>
<dbReference type="Pfam" id="PF02519">
    <property type="entry name" value="Auxin_inducible"/>
    <property type="match status" value="1"/>
</dbReference>
<evidence type="ECO:0000256" key="1">
    <source>
        <dbReference type="ARBA" id="ARBA00006974"/>
    </source>
</evidence>
<evidence type="ECO:0000313" key="3">
    <source>
        <dbReference type="Proteomes" id="UP000006729"/>
    </source>
</evidence>
<dbReference type="InParanoid" id="A0A2K1X358"/>
<sequence>MISTEMIIKLARRWQKLAATRRKNKHSDTTHWENRYKHKIPRKLLKLAEEESGLSGDGPLTLPCDAALLDYVNALNKRHVTGEAEKALLMPIASNCCSCSSDHYHQVTDHKMPLYSSAG</sequence>
<dbReference type="InterPro" id="IPR003676">
    <property type="entry name" value="SAUR_fam"/>
</dbReference>
<dbReference type="Proteomes" id="UP000006729">
    <property type="component" value="Chromosome 17"/>
</dbReference>
<proteinExistence type="inferred from homology"/>
<dbReference type="PANTHER" id="PTHR31175">
    <property type="entry name" value="AUXIN-RESPONSIVE FAMILY PROTEIN"/>
    <property type="match status" value="1"/>
</dbReference>
<evidence type="ECO:0000313" key="2">
    <source>
        <dbReference type="EMBL" id="PNS95217.1"/>
    </source>
</evidence>
<accession>A0A2K1X358</accession>
<dbReference type="AlphaFoldDB" id="A0A2K1X358"/>
<dbReference type="GO" id="GO:0009733">
    <property type="term" value="P:response to auxin"/>
    <property type="evidence" value="ECO:0007669"/>
    <property type="project" value="InterPro"/>
</dbReference>
<reference evidence="2 3" key="1">
    <citation type="journal article" date="2006" name="Science">
        <title>The genome of black cottonwood, Populus trichocarpa (Torr. &amp; Gray).</title>
        <authorList>
            <person name="Tuskan G.A."/>
            <person name="Difazio S."/>
            <person name="Jansson S."/>
            <person name="Bohlmann J."/>
            <person name="Grigoriev I."/>
            <person name="Hellsten U."/>
            <person name="Putnam N."/>
            <person name="Ralph S."/>
            <person name="Rombauts S."/>
            <person name="Salamov A."/>
            <person name="Schein J."/>
            <person name="Sterck L."/>
            <person name="Aerts A."/>
            <person name="Bhalerao R.R."/>
            <person name="Bhalerao R.P."/>
            <person name="Blaudez D."/>
            <person name="Boerjan W."/>
            <person name="Brun A."/>
            <person name="Brunner A."/>
            <person name="Busov V."/>
            <person name="Campbell M."/>
            <person name="Carlson J."/>
            <person name="Chalot M."/>
            <person name="Chapman J."/>
            <person name="Chen G.L."/>
            <person name="Cooper D."/>
            <person name="Coutinho P.M."/>
            <person name="Couturier J."/>
            <person name="Covert S."/>
            <person name="Cronk Q."/>
            <person name="Cunningham R."/>
            <person name="Davis J."/>
            <person name="Degroeve S."/>
            <person name="Dejardin A."/>
            <person name="Depamphilis C."/>
            <person name="Detter J."/>
            <person name="Dirks B."/>
            <person name="Dubchak I."/>
            <person name="Duplessis S."/>
            <person name="Ehlting J."/>
            <person name="Ellis B."/>
            <person name="Gendler K."/>
            <person name="Goodstein D."/>
            <person name="Gribskov M."/>
            <person name="Grimwood J."/>
            <person name="Groover A."/>
            <person name="Gunter L."/>
            <person name="Hamberger B."/>
            <person name="Heinze B."/>
            <person name="Helariutta Y."/>
            <person name="Henrissat B."/>
            <person name="Holligan D."/>
            <person name="Holt R."/>
            <person name="Huang W."/>
            <person name="Islam-Faridi N."/>
            <person name="Jones S."/>
            <person name="Jones-Rhoades M."/>
            <person name="Jorgensen R."/>
            <person name="Joshi C."/>
            <person name="Kangasjarvi J."/>
            <person name="Karlsson J."/>
            <person name="Kelleher C."/>
            <person name="Kirkpatrick R."/>
            <person name="Kirst M."/>
            <person name="Kohler A."/>
            <person name="Kalluri U."/>
            <person name="Larimer F."/>
            <person name="Leebens-Mack J."/>
            <person name="Leple J.C."/>
            <person name="Locascio P."/>
            <person name="Lou Y."/>
            <person name="Lucas S."/>
            <person name="Martin F."/>
            <person name="Montanini B."/>
            <person name="Napoli C."/>
            <person name="Nelson D.R."/>
            <person name="Nelson C."/>
            <person name="Nieminen K."/>
            <person name="Nilsson O."/>
            <person name="Pereda V."/>
            <person name="Peter G."/>
            <person name="Philippe R."/>
            <person name="Pilate G."/>
            <person name="Poliakov A."/>
            <person name="Razumovskaya J."/>
            <person name="Richardson P."/>
            <person name="Rinaldi C."/>
            <person name="Ritland K."/>
            <person name="Rouze P."/>
            <person name="Ryaboy D."/>
            <person name="Schmutz J."/>
            <person name="Schrader J."/>
            <person name="Segerman B."/>
            <person name="Shin H."/>
            <person name="Siddiqui A."/>
            <person name="Sterky F."/>
            <person name="Terry A."/>
            <person name="Tsai C.J."/>
            <person name="Uberbacher E."/>
            <person name="Unneberg P."/>
            <person name="Vahala J."/>
            <person name="Wall K."/>
            <person name="Wessler S."/>
            <person name="Yang G."/>
            <person name="Yin T."/>
            <person name="Douglas C."/>
            <person name="Marra M."/>
            <person name="Sandberg G."/>
            <person name="Van de Peer Y."/>
            <person name="Rokhsar D."/>
        </authorList>
    </citation>
    <scope>NUCLEOTIDE SEQUENCE [LARGE SCALE GENOMIC DNA]</scope>
    <source>
        <strain evidence="3">cv. Nisqually</strain>
    </source>
</reference>
<comment type="similarity">
    <text evidence="1">Belongs to the ARG7 family.</text>
</comment>
<keyword evidence="3" id="KW-1185">Reference proteome</keyword>
<dbReference type="EMBL" id="CM009306">
    <property type="protein sequence ID" value="PNS95217.1"/>
    <property type="molecule type" value="Genomic_DNA"/>
</dbReference>
<dbReference type="PANTHER" id="PTHR31175:SF49">
    <property type="entry name" value="SAUR FAMILY PROTEIN"/>
    <property type="match status" value="1"/>
</dbReference>
<organism evidence="2 3">
    <name type="scientific">Populus trichocarpa</name>
    <name type="common">Western balsam poplar</name>
    <name type="synonym">Populus balsamifera subsp. trichocarpa</name>
    <dbReference type="NCBI Taxonomy" id="3694"/>
    <lineage>
        <taxon>Eukaryota</taxon>
        <taxon>Viridiplantae</taxon>
        <taxon>Streptophyta</taxon>
        <taxon>Embryophyta</taxon>
        <taxon>Tracheophyta</taxon>
        <taxon>Spermatophyta</taxon>
        <taxon>Magnoliopsida</taxon>
        <taxon>eudicotyledons</taxon>
        <taxon>Gunneridae</taxon>
        <taxon>Pentapetalae</taxon>
        <taxon>rosids</taxon>
        <taxon>fabids</taxon>
        <taxon>Malpighiales</taxon>
        <taxon>Salicaceae</taxon>
        <taxon>Saliceae</taxon>
        <taxon>Populus</taxon>
    </lineage>
</organism>